<dbReference type="PATRIC" id="fig|1703780.3.peg.1596"/>
<comment type="similarity">
    <text evidence="1 4 5">Belongs to the bacterial ribosomal protein bL21 family.</text>
</comment>
<name>A0A0S8GLX5_UNCW3</name>
<dbReference type="GO" id="GO:1990904">
    <property type="term" value="C:ribonucleoprotein complex"/>
    <property type="evidence" value="ECO:0007669"/>
    <property type="project" value="UniProtKB-KW"/>
</dbReference>
<evidence type="ECO:0000256" key="5">
    <source>
        <dbReference type="RuleBase" id="RU000562"/>
    </source>
</evidence>
<protein>
    <recommendedName>
        <fullName evidence="4">Large ribosomal subunit protein bL21</fullName>
    </recommendedName>
</protein>
<evidence type="ECO:0000256" key="1">
    <source>
        <dbReference type="ARBA" id="ARBA00008563"/>
    </source>
</evidence>
<dbReference type="PANTHER" id="PTHR21349">
    <property type="entry name" value="50S RIBOSOMAL PROTEIN L21"/>
    <property type="match status" value="1"/>
</dbReference>
<dbReference type="Proteomes" id="UP000051096">
    <property type="component" value="Unassembled WGS sequence"/>
</dbReference>
<organism evidence="6 7">
    <name type="scientific">candidate division WOR_3 bacterium SM23_60</name>
    <dbReference type="NCBI Taxonomy" id="1703780"/>
    <lineage>
        <taxon>Bacteria</taxon>
        <taxon>Bacteria division WOR-3</taxon>
    </lineage>
</organism>
<keyword evidence="4 5" id="KW-0694">RNA-binding</keyword>
<evidence type="ECO:0000256" key="4">
    <source>
        <dbReference type="HAMAP-Rule" id="MF_01363"/>
    </source>
</evidence>
<dbReference type="InterPro" id="IPR036164">
    <property type="entry name" value="bL21-like_sf"/>
</dbReference>
<keyword evidence="3 4" id="KW-0687">Ribonucleoprotein</keyword>
<comment type="caution">
    <text evidence="6">The sequence shown here is derived from an EMBL/GenBank/DDBJ whole genome shotgun (WGS) entry which is preliminary data.</text>
</comment>
<evidence type="ECO:0000313" key="7">
    <source>
        <dbReference type="Proteomes" id="UP000051096"/>
    </source>
</evidence>
<dbReference type="SUPFAM" id="SSF141091">
    <property type="entry name" value="L21p-like"/>
    <property type="match status" value="1"/>
</dbReference>
<gene>
    <name evidence="4" type="primary">rplU</name>
    <name evidence="6" type="ORF">AMJ87_00290</name>
</gene>
<dbReference type="GO" id="GO:0005840">
    <property type="term" value="C:ribosome"/>
    <property type="evidence" value="ECO:0007669"/>
    <property type="project" value="UniProtKB-KW"/>
</dbReference>
<proteinExistence type="inferred from homology"/>
<dbReference type="InterPro" id="IPR001787">
    <property type="entry name" value="Ribosomal_bL21"/>
</dbReference>
<dbReference type="GO" id="GO:0003735">
    <property type="term" value="F:structural constituent of ribosome"/>
    <property type="evidence" value="ECO:0007669"/>
    <property type="project" value="InterPro"/>
</dbReference>
<dbReference type="HAMAP" id="MF_01363">
    <property type="entry name" value="Ribosomal_bL21"/>
    <property type="match status" value="1"/>
</dbReference>
<accession>A0A0S8GLX5</accession>
<dbReference type="GO" id="GO:0005737">
    <property type="term" value="C:cytoplasm"/>
    <property type="evidence" value="ECO:0007669"/>
    <property type="project" value="UniProtKB-ARBA"/>
</dbReference>
<dbReference type="PANTHER" id="PTHR21349:SF0">
    <property type="entry name" value="LARGE RIBOSOMAL SUBUNIT PROTEIN BL21M"/>
    <property type="match status" value="1"/>
</dbReference>
<dbReference type="AlphaFoldDB" id="A0A0S8GLX5"/>
<keyword evidence="4 5" id="KW-0699">rRNA-binding</keyword>
<evidence type="ECO:0000313" key="6">
    <source>
        <dbReference type="EMBL" id="KPK73918.1"/>
    </source>
</evidence>
<comment type="subunit">
    <text evidence="4">Part of the 50S ribosomal subunit. Contacts protein L20.</text>
</comment>
<dbReference type="EMBL" id="LJUO01000001">
    <property type="protein sequence ID" value="KPK73918.1"/>
    <property type="molecule type" value="Genomic_DNA"/>
</dbReference>
<dbReference type="InterPro" id="IPR028909">
    <property type="entry name" value="bL21-like"/>
</dbReference>
<evidence type="ECO:0000256" key="3">
    <source>
        <dbReference type="ARBA" id="ARBA00023274"/>
    </source>
</evidence>
<dbReference type="Pfam" id="PF00829">
    <property type="entry name" value="Ribosomal_L21p"/>
    <property type="match status" value="1"/>
</dbReference>
<comment type="function">
    <text evidence="4 5">This protein binds to 23S rRNA in the presence of protein L20.</text>
</comment>
<dbReference type="GO" id="GO:0019843">
    <property type="term" value="F:rRNA binding"/>
    <property type="evidence" value="ECO:0007669"/>
    <property type="project" value="UniProtKB-UniRule"/>
</dbReference>
<dbReference type="NCBIfam" id="TIGR00061">
    <property type="entry name" value="L21"/>
    <property type="match status" value="1"/>
</dbReference>
<sequence>MFAVIESKGFQYVVTKGQKIKIPAIIAEKGKEVEFDKVLMIKDNGKTLVGKPYVEGAKVKGIVKECGRFPKIVVFKFIRKEKYRRKRGHHQAFCEVEITSIQR</sequence>
<keyword evidence="2 4" id="KW-0689">Ribosomal protein</keyword>
<reference evidence="6 7" key="1">
    <citation type="journal article" date="2015" name="Microbiome">
        <title>Genomic resolution of linkages in carbon, nitrogen, and sulfur cycling among widespread estuary sediment bacteria.</title>
        <authorList>
            <person name="Baker B.J."/>
            <person name="Lazar C.S."/>
            <person name="Teske A.P."/>
            <person name="Dick G.J."/>
        </authorList>
    </citation>
    <scope>NUCLEOTIDE SEQUENCE [LARGE SCALE GENOMIC DNA]</scope>
    <source>
        <strain evidence="6">SM23_60</strain>
    </source>
</reference>
<dbReference type="GO" id="GO:0006412">
    <property type="term" value="P:translation"/>
    <property type="evidence" value="ECO:0007669"/>
    <property type="project" value="UniProtKB-UniRule"/>
</dbReference>
<evidence type="ECO:0000256" key="2">
    <source>
        <dbReference type="ARBA" id="ARBA00022980"/>
    </source>
</evidence>